<reference evidence="2 3" key="1">
    <citation type="journal article" date="2019" name="Int. J. Syst. Evol. Microbiol.">
        <title>The Global Catalogue of Microorganisms (GCM) 10K type strain sequencing project: providing services to taxonomists for standard genome sequencing and annotation.</title>
        <authorList>
            <consortium name="The Broad Institute Genomics Platform"/>
            <consortium name="The Broad Institute Genome Sequencing Center for Infectious Disease"/>
            <person name="Wu L."/>
            <person name="Ma J."/>
        </authorList>
    </citation>
    <scope>NUCLEOTIDE SEQUENCE [LARGE SCALE GENOMIC DNA]</scope>
    <source>
        <strain evidence="2 3">JCM 15309</strain>
    </source>
</reference>
<dbReference type="EMBL" id="BAAAPB010000002">
    <property type="protein sequence ID" value="GAA1960606.1"/>
    <property type="molecule type" value="Genomic_DNA"/>
</dbReference>
<proteinExistence type="predicted"/>
<dbReference type="SUPFAM" id="SSF63825">
    <property type="entry name" value="YWTD domain"/>
    <property type="match status" value="1"/>
</dbReference>
<keyword evidence="3" id="KW-1185">Reference proteome</keyword>
<evidence type="ECO:0000313" key="3">
    <source>
        <dbReference type="Proteomes" id="UP001500571"/>
    </source>
</evidence>
<feature type="chain" id="PRO_5045272028" evidence="1">
    <location>
        <begin position="25"/>
        <end position="362"/>
    </location>
</feature>
<dbReference type="InterPro" id="IPR011042">
    <property type="entry name" value="6-blade_b-propeller_TolB-like"/>
</dbReference>
<accession>A0ABN2QZ03</accession>
<evidence type="ECO:0000256" key="1">
    <source>
        <dbReference type="SAM" id="SignalP"/>
    </source>
</evidence>
<dbReference type="Proteomes" id="UP001500571">
    <property type="component" value="Unassembled WGS sequence"/>
</dbReference>
<organism evidence="2 3">
    <name type="scientific">Nocardioides panacihumi</name>
    <dbReference type="NCBI Taxonomy" id="400774"/>
    <lineage>
        <taxon>Bacteria</taxon>
        <taxon>Bacillati</taxon>
        <taxon>Actinomycetota</taxon>
        <taxon>Actinomycetes</taxon>
        <taxon>Propionibacteriales</taxon>
        <taxon>Nocardioidaceae</taxon>
        <taxon>Nocardioides</taxon>
    </lineage>
</organism>
<dbReference type="InterPro" id="IPR017549">
    <property type="entry name" value="APMV_L690"/>
</dbReference>
<protein>
    <submittedName>
        <fullName evidence="2">TIGR03118 family protein</fullName>
    </submittedName>
</protein>
<dbReference type="Gene3D" id="2.120.10.30">
    <property type="entry name" value="TolB, C-terminal domain"/>
    <property type="match status" value="1"/>
</dbReference>
<dbReference type="SUPFAM" id="SSF50956">
    <property type="entry name" value="Thermostable phytase (3-phytase)"/>
    <property type="match status" value="1"/>
</dbReference>
<sequence length="362" mass="37717">MVAVKVFIGTALSVALAGALGAPAAAHDMRHGATTFQQENLVSDQPGVAALTDPNLVNPWGLSHGPNTPIWVSDNGADVSTLYRTDTPGSPVTQVPLVVSIPGGAPTGQVFNGTSAFTVPGTSKPALFIFAGEDGDLSAWNQAVAPVTSAVPVGHTRDSVYKGLALVDTDAGPHLLAANFHRNRIDVFNGSFDRVRSRHAFRDPNLPAGYAPFNVAAVGDRVFVTYALQDADAGDDVAGPGHGFIDVYSTQGRFLHRFASRGALNSPWGMTIAPPSFGQFAGDLLVGNFGDGRIHAFDPRSGRFQGTLRATSGRPLTIDGLWALVVGDPVAGGTDAVWFSAGPDGEQHGLLGLLRAAEHGRR</sequence>
<name>A0ABN2QZ03_9ACTN</name>
<comment type="caution">
    <text evidence="2">The sequence shown here is derived from an EMBL/GenBank/DDBJ whole genome shotgun (WGS) entry which is preliminary data.</text>
</comment>
<dbReference type="RefSeq" id="WP_344044710.1">
    <property type="nucleotide sequence ID" value="NZ_BAAAPB010000002.1"/>
</dbReference>
<evidence type="ECO:0000313" key="2">
    <source>
        <dbReference type="EMBL" id="GAA1960606.1"/>
    </source>
</evidence>
<feature type="signal peptide" evidence="1">
    <location>
        <begin position="1"/>
        <end position="24"/>
    </location>
</feature>
<dbReference type="NCBIfam" id="TIGR03118">
    <property type="entry name" value="PEPCTERM_chp_1"/>
    <property type="match status" value="1"/>
</dbReference>
<gene>
    <name evidence="2" type="ORF">GCM10009798_20380</name>
</gene>
<keyword evidence="1" id="KW-0732">Signal</keyword>